<sequence>MDLNLVRFLLILIVGVSVNSAPTQTPAKQAPLLEVSQAVWSRLLSGNFYRLGKLDPLRVPVVRVDQSDNGTSYRVVLKDLEVIGLNKSRIESVKVVRGELKVNLTEGEAGYVNYDDQKAVDSIRYRFHTIVKEPKKEEKHGVEGHLEYDPVERRAQQEEDDTLRLSAQFARLNQPQQSQEQQKRRQYYVDLSVPNGKADKEIVFGEASQPQATTALPTHYDDMKVVFHSTPRNPSSVRVVYFHSYASNGSALSENSRPCIGACKSNFAGSTQTRRYTSQEPQYAPYQPYANYEANPSSTQQPNYGIKAHFGSSGFSAEASNPKGQNHFSIKSNSDVKSQPRPSNPDSDYYHSTAHYEQQPRPSGGTYEVKANSGNNREFSVKGGEGFGFSYSSQHKNEHEHQPQNAHFSVKGSGYPHEESGVKYSGGYGQFSAEGQRAPHQGEPGVKVHQGPSVDVHFGRPAEQSHGPYYREQPAPGYEAKGHYGGGEFEAGVKGVKQPGSGYHGSFKSGQLNFEGQSGNRDGQRFGLSYGPAAQGVKGSTQRPASPTGDYSEHHYEYTRQDSQAPRYAERRILTNAEEFEPYKSPVVRVESQPGYIDVVYASPVSTKGNQPRKLSPTEDPRAFVKHEGSHVEAHFSTGNHESQQRKGVNVTGSANNRRVEDLSRYAADFQEKQGYYEEGMELIYHFGTFNASRAVVKSGNDSLIRKKREHDREEEDVMHAIVRIRVPRLSVKAGYELEGKVDKEQLKGTGLFAGNFTDVTADFAIELKQVDNRTMIVRAARAKLVSTGREIKLEGMDEKGPVKAILSHGAMAAEAVAAMIADDLATKALNEGNSEAQVYKMYRNLPVEGRP</sequence>
<evidence type="ECO:0000313" key="2">
    <source>
        <dbReference type="Proteomes" id="UP001239111"/>
    </source>
</evidence>
<evidence type="ECO:0000313" key="1">
    <source>
        <dbReference type="EMBL" id="KAJ8673668.1"/>
    </source>
</evidence>
<organism evidence="1 2">
    <name type="scientific">Eretmocerus hayati</name>
    <dbReference type="NCBI Taxonomy" id="131215"/>
    <lineage>
        <taxon>Eukaryota</taxon>
        <taxon>Metazoa</taxon>
        <taxon>Ecdysozoa</taxon>
        <taxon>Arthropoda</taxon>
        <taxon>Hexapoda</taxon>
        <taxon>Insecta</taxon>
        <taxon>Pterygota</taxon>
        <taxon>Neoptera</taxon>
        <taxon>Endopterygota</taxon>
        <taxon>Hymenoptera</taxon>
        <taxon>Apocrita</taxon>
        <taxon>Proctotrupomorpha</taxon>
        <taxon>Chalcidoidea</taxon>
        <taxon>Aphelinidae</taxon>
        <taxon>Aphelininae</taxon>
        <taxon>Eretmocerus</taxon>
    </lineage>
</organism>
<keyword evidence="2" id="KW-1185">Reference proteome</keyword>
<accession>A0ACC2NS46</accession>
<dbReference type="Proteomes" id="UP001239111">
    <property type="component" value="Chromosome 3"/>
</dbReference>
<proteinExistence type="predicted"/>
<reference evidence="1" key="1">
    <citation type="submission" date="2023-04" db="EMBL/GenBank/DDBJ databases">
        <title>A chromosome-level genome assembly of the parasitoid wasp Eretmocerus hayati.</title>
        <authorList>
            <person name="Zhong Y."/>
            <person name="Liu S."/>
            <person name="Liu Y."/>
        </authorList>
    </citation>
    <scope>NUCLEOTIDE SEQUENCE</scope>
    <source>
        <strain evidence="1">ZJU_SS_LIU_2023</strain>
    </source>
</reference>
<dbReference type="EMBL" id="CM056743">
    <property type="protein sequence ID" value="KAJ8673668.1"/>
    <property type="molecule type" value="Genomic_DNA"/>
</dbReference>
<comment type="caution">
    <text evidence="1">The sequence shown here is derived from an EMBL/GenBank/DDBJ whole genome shotgun (WGS) entry which is preliminary data.</text>
</comment>
<gene>
    <name evidence="1" type="ORF">QAD02_004930</name>
</gene>
<protein>
    <submittedName>
        <fullName evidence="1">Uncharacterized protein</fullName>
    </submittedName>
</protein>
<name>A0ACC2NS46_9HYME</name>